<evidence type="ECO:0000256" key="1">
    <source>
        <dbReference type="ARBA" id="ARBA00022491"/>
    </source>
</evidence>
<dbReference type="NCBIfam" id="TIGR00244">
    <property type="entry name" value="transcriptional regulator NrdR"/>
    <property type="match status" value="1"/>
</dbReference>
<dbReference type="InterPro" id="IPR003796">
    <property type="entry name" value="RNR_NrdR-like"/>
</dbReference>
<keyword evidence="6 7" id="KW-0804">Transcription</keyword>
<comment type="cofactor">
    <cofactor evidence="7">
        <name>Zn(2+)</name>
        <dbReference type="ChEBI" id="CHEBI:29105"/>
    </cofactor>
    <text evidence="7">Binds 1 zinc ion.</text>
</comment>
<dbReference type="AlphaFoldDB" id="A0A537IUL2"/>
<keyword evidence="1 7" id="KW-0678">Repressor</keyword>
<keyword evidence="7" id="KW-0862">Zinc</keyword>
<evidence type="ECO:0000313" key="9">
    <source>
        <dbReference type="EMBL" id="TMI75008.1"/>
    </source>
</evidence>
<proteinExistence type="inferred from homology"/>
<dbReference type="PANTHER" id="PTHR30455">
    <property type="entry name" value="TRANSCRIPTIONAL REPRESSOR NRDR"/>
    <property type="match status" value="1"/>
</dbReference>
<evidence type="ECO:0000256" key="7">
    <source>
        <dbReference type="HAMAP-Rule" id="MF_00440"/>
    </source>
</evidence>
<dbReference type="GO" id="GO:0008270">
    <property type="term" value="F:zinc ion binding"/>
    <property type="evidence" value="ECO:0007669"/>
    <property type="project" value="UniProtKB-UniRule"/>
</dbReference>
<keyword evidence="5 7" id="KW-0238">DNA-binding</keyword>
<name>A0A537IUL2_9BACT</name>
<gene>
    <name evidence="7 9" type="primary">nrdR</name>
    <name evidence="9" type="ORF">E6H05_07210</name>
</gene>
<dbReference type="Proteomes" id="UP000318834">
    <property type="component" value="Unassembled WGS sequence"/>
</dbReference>
<feature type="domain" description="ATP-cone" evidence="8">
    <location>
        <begin position="49"/>
        <end position="139"/>
    </location>
</feature>
<dbReference type="GO" id="GO:0003677">
    <property type="term" value="F:DNA binding"/>
    <property type="evidence" value="ECO:0007669"/>
    <property type="project" value="UniProtKB-KW"/>
</dbReference>
<evidence type="ECO:0000256" key="2">
    <source>
        <dbReference type="ARBA" id="ARBA00022741"/>
    </source>
</evidence>
<comment type="function">
    <text evidence="7">Negatively regulates transcription of bacterial ribonucleotide reductase nrd genes and operons by binding to NrdR-boxes.</text>
</comment>
<dbReference type="EMBL" id="VBAP01000048">
    <property type="protein sequence ID" value="TMI75008.1"/>
    <property type="molecule type" value="Genomic_DNA"/>
</dbReference>
<evidence type="ECO:0000256" key="5">
    <source>
        <dbReference type="ARBA" id="ARBA00023125"/>
    </source>
</evidence>
<evidence type="ECO:0000256" key="4">
    <source>
        <dbReference type="ARBA" id="ARBA00023015"/>
    </source>
</evidence>
<dbReference type="PROSITE" id="PS51161">
    <property type="entry name" value="ATP_CONE"/>
    <property type="match status" value="1"/>
</dbReference>
<organism evidence="9 10">
    <name type="scientific">Candidatus Segetimicrobium genomatis</name>
    <dbReference type="NCBI Taxonomy" id="2569760"/>
    <lineage>
        <taxon>Bacteria</taxon>
        <taxon>Bacillati</taxon>
        <taxon>Candidatus Sysuimicrobiota</taxon>
        <taxon>Candidatus Sysuimicrobiia</taxon>
        <taxon>Candidatus Sysuimicrobiales</taxon>
        <taxon>Candidatus Segetimicrobiaceae</taxon>
        <taxon>Candidatus Segetimicrobium</taxon>
    </lineage>
</organism>
<dbReference type="GO" id="GO:0005524">
    <property type="term" value="F:ATP binding"/>
    <property type="evidence" value="ECO:0007669"/>
    <property type="project" value="UniProtKB-UniRule"/>
</dbReference>
<accession>A0A537IUL2</accession>
<dbReference type="Pfam" id="PF03477">
    <property type="entry name" value="ATP-cone"/>
    <property type="match status" value="1"/>
</dbReference>
<keyword evidence="7" id="KW-0479">Metal-binding</keyword>
<keyword evidence="7" id="KW-0863">Zinc-finger</keyword>
<dbReference type="PANTHER" id="PTHR30455:SF2">
    <property type="entry name" value="TRANSCRIPTIONAL REPRESSOR NRDR"/>
    <property type="match status" value="1"/>
</dbReference>
<feature type="zinc finger region" evidence="7">
    <location>
        <begin position="3"/>
        <end position="34"/>
    </location>
</feature>
<evidence type="ECO:0000313" key="10">
    <source>
        <dbReference type="Proteomes" id="UP000318834"/>
    </source>
</evidence>
<sequence length="175" mass="20573">MRCPFCAHEESKVLDSRPVEDGASIRRRRECLRCSRRFTTYERMDHVPIMVVKRDGRREPFDRNKILRGLVQACGKRPVSMDDLERVVAEVEREVTERGDREVSTLQIGALVMERLRRLDDVAYVRFASEHRRFRDLDMLVEAAETLKERKRREEALRAQVPLLTVESSQTKTSK</sequence>
<evidence type="ECO:0000256" key="6">
    <source>
        <dbReference type="ARBA" id="ARBA00023163"/>
    </source>
</evidence>
<dbReference type="InterPro" id="IPR055173">
    <property type="entry name" value="NrdR-like_N"/>
</dbReference>
<keyword evidence="2 7" id="KW-0547">Nucleotide-binding</keyword>
<keyword evidence="4 7" id="KW-0805">Transcription regulation</keyword>
<keyword evidence="3 7" id="KW-0067">ATP-binding</keyword>
<reference evidence="9 10" key="1">
    <citation type="journal article" date="2019" name="Nat. Microbiol.">
        <title>Mediterranean grassland soil C-N compound turnover is dependent on rainfall and depth, and is mediated by genomically divergent microorganisms.</title>
        <authorList>
            <person name="Diamond S."/>
            <person name="Andeer P.F."/>
            <person name="Li Z."/>
            <person name="Crits-Christoph A."/>
            <person name="Burstein D."/>
            <person name="Anantharaman K."/>
            <person name="Lane K.R."/>
            <person name="Thomas B.C."/>
            <person name="Pan C."/>
            <person name="Northen T.R."/>
            <person name="Banfield J.F."/>
        </authorList>
    </citation>
    <scope>NUCLEOTIDE SEQUENCE [LARGE SCALE GENOMIC DNA]</scope>
    <source>
        <strain evidence="9">NP_8</strain>
    </source>
</reference>
<dbReference type="Pfam" id="PF22811">
    <property type="entry name" value="Zn_ribbon_NrdR"/>
    <property type="match status" value="1"/>
</dbReference>
<evidence type="ECO:0000259" key="8">
    <source>
        <dbReference type="PROSITE" id="PS51161"/>
    </source>
</evidence>
<comment type="caution">
    <text evidence="9">The sequence shown here is derived from an EMBL/GenBank/DDBJ whole genome shotgun (WGS) entry which is preliminary data.</text>
</comment>
<protein>
    <recommendedName>
        <fullName evidence="7">Transcriptional repressor NrdR</fullName>
    </recommendedName>
</protein>
<comment type="similarity">
    <text evidence="7">Belongs to the NrdR family.</text>
</comment>
<evidence type="ECO:0000256" key="3">
    <source>
        <dbReference type="ARBA" id="ARBA00022840"/>
    </source>
</evidence>
<dbReference type="InterPro" id="IPR005144">
    <property type="entry name" value="ATP-cone_dom"/>
</dbReference>
<dbReference type="GO" id="GO:0045892">
    <property type="term" value="P:negative regulation of DNA-templated transcription"/>
    <property type="evidence" value="ECO:0007669"/>
    <property type="project" value="UniProtKB-UniRule"/>
</dbReference>
<dbReference type="HAMAP" id="MF_00440">
    <property type="entry name" value="NrdR"/>
    <property type="match status" value="1"/>
</dbReference>